<organism evidence="1 2">
    <name type="scientific">Brassica cretica</name>
    <name type="common">Mustard</name>
    <dbReference type="NCBI Taxonomy" id="69181"/>
    <lineage>
        <taxon>Eukaryota</taxon>
        <taxon>Viridiplantae</taxon>
        <taxon>Streptophyta</taxon>
        <taxon>Embryophyta</taxon>
        <taxon>Tracheophyta</taxon>
        <taxon>Spermatophyta</taxon>
        <taxon>Magnoliopsida</taxon>
        <taxon>eudicotyledons</taxon>
        <taxon>Gunneridae</taxon>
        <taxon>Pentapetalae</taxon>
        <taxon>rosids</taxon>
        <taxon>malvids</taxon>
        <taxon>Brassicales</taxon>
        <taxon>Brassicaceae</taxon>
        <taxon>Brassiceae</taxon>
        <taxon>Brassica</taxon>
    </lineage>
</organism>
<dbReference type="AlphaFoldDB" id="A0A8S9QAT1"/>
<evidence type="ECO:0000313" key="1">
    <source>
        <dbReference type="EMBL" id="KAF3538101.1"/>
    </source>
</evidence>
<reference evidence="1" key="1">
    <citation type="submission" date="2019-12" db="EMBL/GenBank/DDBJ databases">
        <title>Genome sequencing and annotation of Brassica cretica.</title>
        <authorList>
            <person name="Studholme D.J."/>
            <person name="Sarris P."/>
        </authorList>
    </citation>
    <scope>NUCLEOTIDE SEQUENCE</scope>
    <source>
        <strain evidence="1">PFS-109/04</strain>
        <tissue evidence="1">Leaf</tissue>
    </source>
</reference>
<gene>
    <name evidence="1" type="ORF">F2Q69_00021320</name>
</gene>
<sequence>MLAPVVHAADVQRVEQLGEKFPAELGWSVASEAFVVAYVATQKRVSLDFCSRPLWH</sequence>
<name>A0A8S9QAT1_BRACR</name>
<dbReference type="EMBL" id="QGKX02001290">
    <property type="protein sequence ID" value="KAF3538101.1"/>
    <property type="molecule type" value="Genomic_DNA"/>
</dbReference>
<proteinExistence type="predicted"/>
<comment type="caution">
    <text evidence="1">The sequence shown here is derived from an EMBL/GenBank/DDBJ whole genome shotgun (WGS) entry which is preliminary data.</text>
</comment>
<evidence type="ECO:0000313" key="2">
    <source>
        <dbReference type="Proteomes" id="UP000712600"/>
    </source>
</evidence>
<protein>
    <submittedName>
        <fullName evidence="1">Uncharacterized protein</fullName>
    </submittedName>
</protein>
<dbReference type="Proteomes" id="UP000712600">
    <property type="component" value="Unassembled WGS sequence"/>
</dbReference>
<accession>A0A8S9QAT1</accession>